<protein>
    <submittedName>
        <fullName evidence="1">Uncharacterized protein</fullName>
    </submittedName>
</protein>
<dbReference type="AlphaFoldDB" id="A0A9E7UN75"/>
<reference evidence="1" key="1">
    <citation type="submission" date="2022-09" db="EMBL/GenBank/DDBJ databases">
        <title>Characterization of three MwoI isoschizomers from sequenced genome and metagenomes.</title>
        <authorList>
            <person name="Fomenkov A."/>
            <person name="Xu S.Y."/>
            <person name="Roberts R.J."/>
        </authorList>
    </citation>
    <scope>NUCLEOTIDE SEQUENCE</scope>
    <source>
        <strain evidence="1">DSM 2970</strain>
    </source>
</reference>
<dbReference type="RefSeq" id="WP_261599615.1">
    <property type="nucleotide sequence ID" value="NZ_CP104550.1"/>
</dbReference>
<dbReference type="GeneID" id="75105617"/>
<dbReference type="EMBL" id="CP104550">
    <property type="protein sequence ID" value="UXH31761.1"/>
    <property type="molecule type" value="Genomic_DNA"/>
</dbReference>
<proteinExistence type="predicted"/>
<sequence length="297" mass="31704">MTVCNGGEFATENLTVLLELRDGLPPPNDLIGTYTLDLSSNPVLDPGEVGVYPYRIDLTPEQVHAGGTYKVTANVKITNHSGHLGTPFGPSPSATTILPGTLTPLYECINVDDTNGGSWMFSDSGSVKYNVTFTENGTYVNTATIMETGQSANATVTVVIQASPVAPLTIGYWKTHAGFNGNNDDVVTELLGTGIWLGTPGGEDSILVTTAEQAFRILQFNGAASNGINKLYAQLLAAKLNILNGAYASDEVLDMISDADEFLATYDASSWTSITKPEKQEVLSWMSMLDKYNNGML</sequence>
<gene>
    <name evidence="1" type="ORF">N5910_00155</name>
</gene>
<name>A0A9E7UN75_METWO</name>
<dbReference type="Proteomes" id="UP001065373">
    <property type="component" value="Chromosome"/>
</dbReference>
<accession>A0A9E7UN75</accession>
<organism evidence="1">
    <name type="scientific">Methanothermobacter wolfeii</name>
    <name type="common">Methanobacterium wolfei</name>
    <dbReference type="NCBI Taxonomy" id="145261"/>
    <lineage>
        <taxon>Archaea</taxon>
        <taxon>Methanobacteriati</taxon>
        <taxon>Methanobacteriota</taxon>
        <taxon>Methanomada group</taxon>
        <taxon>Methanobacteria</taxon>
        <taxon>Methanobacteriales</taxon>
        <taxon>Methanobacteriaceae</taxon>
        <taxon>Methanothermobacter</taxon>
    </lineage>
</organism>
<evidence type="ECO:0000313" key="1">
    <source>
        <dbReference type="EMBL" id="UXH31761.1"/>
    </source>
</evidence>